<name>A0A9X9LS77_GULGU</name>
<dbReference type="EMBL" id="CYRY02013662">
    <property type="protein sequence ID" value="VCW84200.1"/>
    <property type="molecule type" value="Genomic_DNA"/>
</dbReference>
<organism evidence="1 2">
    <name type="scientific">Gulo gulo</name>
    <name type="common">Wolverine</name>
    <name type="synonym">Gluton</name>
    <dbReference type="NCBI Taxonomy" id="48420"/>
    <lineage>
        <taxon>Eukaryota</taxon>
        <taxon>Metazoa</taxon>
        <taxon>Chordata</taxon>
        <taxon>Craniata</taxon>
        <taxon>Vertebrata</taxon>
        <taxon>Euteleostomi</taxon>
        <taxon>Mammalia</taxon>
        <taxon>Eutheria</taxon>
        <taxon>Laurasiatheria</taxon>
        <taxon>Carnivora</taxon>
        <taxon>Caniformia</taxon>
        <taxon>Musteloidea</taxon>
        <taxon>Mustelidae</taxon>
        <taxon>Guloninae</taxon>
        <taxon>Gulo</taxon>
    </lineage>
</organism>
<accession>A0A9X9LS77</accession>
<keyword evidence="2" id="KW-1185">Reference proteome</keyword>
<protein>
    <submittedName>
        <fullName evidence="1">Uncharacterized protein</fullName>
    </submittedName>
</protein>
<proteinExistence type="predicted"/>
<evidence type="ECO:0000313" key="1">
    <source>
        <dbReference type="EMBL" id="VCW84200.1"/>
    </source>
</evidence>
<reference evidence="1 2" key="1">
    <citation type="submission" date="2018-10" db="EMBL/GenBank/DDBJ databases">
        <authorList>
            <person name="Ekblom R."/>
            <person name="Jareborg N."/>
        </authorList>
    </citation>
    <scope>NUCLEOTIDE SEQUENCE [LARGE SCALE GENOMIC DNA]</scope>
    <source>
        <tissue evidence="1">Muscle</tissue>
    </source>
</reference>
<dbReference type="AlphaFoldDB" id="A0A9X9LS77"/>
<evidence type="ECO:0000313" key="2">
    <source>
        <dbReference type="Proteomes" id="UP000269945"/>
    </source>
</evidence>
<gene>
    <name evidence="1" type="ORF">BN2614_LOCUS4</name>
</gene>
<dbReference type="Proteomes" id="UP000269945">
    <property type="component" value="Unassembled WGS sequence"/>
</dbReference>
<sequence length="39" mass="4394">MADFSPNRWFSQCIFQESGQELVNGLKACLEGSNLLSSW</sequence>
<comment type="caution">
    <text evidence="1">The sequence shown here is derived from an EMBL/GenBank/DDBJ whole genome shotgun (WGS) entry which is preliminary data.</text>
</comment>